<evidence type="ECO:0000313" key="6">
    <source>
        <dbReference type="Proteomes" id="UP000664357"/>
    </source>
</evidence>
<name>A0ABV0EWY4_9ENTE</name>
<keyword evidence="2" id="KW-0238">DNA-binding</keyword>
<dbReference type="Proteomes" id="UP000664357">
    <property type="component" value="Unassembled WGS sequence"/>
</dbReference>
<reference evidence="5 6" key="1">
    <citation type="submission" date="2021-03" db="EMBL/GenBank/DDBJ databases">
        <authorList>
            <person name="Gilmore M.S."/>
            <person name="Schwartzman J."/>
            <person name="Van Tyne D."/>
            <person name="Martin M."/>
            <person name="Earl A.M."/>
            <person name="Manson A.L."/>
            <person name="Straub T."/>
            <person name="Salamzade R."/>
            <person name="Saavedra J."/>
            <person name="Lebreton F."/>
            <person name="Prichula J."/>
            <person name="Schaufler K."/>
            <person name="Gaca A."/>
            <person name="Sgardioli B."/>
            <person name="Wagenaar J."/>
            <person name="Strong T."/>
        </authorList>
    </citation>
    <scope>NUCLEOTIDE SEQUENCE [LARGE SCALE GENOMIC DNA]</scope>
    <source>
        <strain evidence="5 6">665A</strain>
    </source>
</reference>
<dbReference type="InterPro" id="IPR036388">
    <property type="entry name" value="WH-like_DNA-bd_sf"/>
</dbReference>
<dbReference type="InterPro" id="IPR036390">
    <property type="entry name" value="WH_DNA-bd_sf"/>
</dbReference>
<organism evidence="5 6">
    <name type="scientific">Candidatus Enterococcus ferrettii</name>
    <dbReference type="NCBI Taxonomy" id="2815324"/>
    <lineage>
        <taxon>Bacteria</taxon>
        <taxon>Bacillati</taxon>
        <taxon>Bacillota</taxon>
        <taxon>Bacilli</taxon>
        <taxon>Lactobacillales</taxon>
        <taxon>Enterococcaceae</taxon>
        <taxon>Enterococcus</taxon>
    </lineage>
</organism>
<dbReference type="SUPFAM" id="SSF54909">
    <property type="entry name" value="Dimeric alpha+beta barrel"/>
    <property type="match status" value="1"/>
</dbReference>
<reference evidence="5 6" key="2">
    <citation type="submission" date="2024-02" db="EMBL/GenBank/DDBJ databases">
        <title>The Genome Sequence of Enterococcus sp. DIV0159.</title>
        <authorList>
            <person name="Earl A."/>
            <person name="Manson A."/>
            <person name="Gilmore M."/>
            <person name="Sanders J."/>
            <person name="Shea T."/>
            <person name="Howe W."/>
            <person name="Livny J."/>
            <person name="Cuomo C."/>
            <person name="Neafsey D."/>
            <person name="Birren B."/>
        </authorList>
    </citation>
    <scope>NUCLEOTIDE SEQUENCE [LARGE SCALE GENOMIC DNA]</scope>
    <source>
        <strain evidence="5 6">665A</strain>
    </source>
</reference>
<feature type="domain" description="HTH asnC-type" evidence="4">
    <location>
        <begin position="1"/>
        <end position="62"/>
    </location>
</feature>
<evidence type="ECO:0000259" key="4">
    <source>
        <dbReference type="PROSITE" id="PS50956"/>
    </source>
</evidence>
<dbReference type="Gene3D" id="3.30.70.920">
    <property type="match status" value="1"/>
</dbReference>
<dbReference type="InterPro" id="IPR011991">
    <property type="entry name" value="ArsR-like_HTH"/>
</dbReference>
<evidence type="ECO:0000313" key="5">
    <source>
        <dbReference type="EMBL" id="MEO1772098.1"/>
    </source>
</evidence>
<dbReference type="PANTHER" id="PTHR30154:SF20">
    <property type="entry name" value="LEUCINE-RESPONSIVE REGULATORY PROTEIN"/>
    <property type="match status" value="1"/>
</dbReference>
<dbReference type="PROSITE" id="PS00519">
    <property type="entry name" value="HTH_ASNC_1"/>
    <property type="match status" value="1"/>
</dbReference>
<keyword evidence="3" id="KW-0804">Transcription</keyword>
<sequence>MDQTDWKILDLLAENARMPIKELSKRVALSNPSVKERILKLEEQGIIEGYTTKINYQKLGKKIDVFILMETINCQAFREFCWSHPDVIECHRIAGKYSYLVKFATDSMASLETFIDQTLKYGHPSTQIVFSSHYNEKMFKAP</sequence>
<comment type="caution">
    <text evidence="5">The sequence shown here is derived from an EMBL/GenBank/DDBJ whole genome shotgun (WGS) entry which is preliminary data.</text>
</comment>
<dbReference type="Pfam" id="PF01037">
    <property type="entry name" value="AsnC_trans_reg"/>
    <property type="match status" value="1"/>
</dbReference>
<dbReference type="PANTHER" id="PTHR30154">
    <property type="entry name" value="LEUCINE-RESPONSIVE REGULATORY PROTEIN"/>
    <property type="match status" value="1"/>
</dbReference>
<dbReference type="RefSeq" id="WP_207704091.1">
    <property type="nucleotide sequence ID" value="NZ_JAFREL020000004.1"/>
</dbReference>
<dbReference type="EMBL" id="JAFREL020000004">
    <property type="protein sequence ID" value="MEO1772098.1"/>
    <property type="molecule type" value="Genomic_DNA"/>
</dbReference>
<dbReference type="InterPro" id="IPR019885">
    <property type="entry name" value="Tscrpt_reg_HTH_AsnC-type_CS"/>
</dbReference>
<keyword evidence="1" id="KW-0805">Transcription regulation</keyword>
<dbReference type="InterPro" id="IPR000485">
    <property type="entry name" value="AsnC-type_HTH_dom"/>
</dbReference>
<accession>A0ABV0EWY4</accession>
<evidence type="ECO:0000256" key="3">
    <source>
        <dbReference type="ARBA" id="ARBA00023163"/>
    </source>
</evidence>
<dbReference type="InterPro" id="IPR019887">
    <property type="entry name" value="Tscrpt_reg_AsnC/Lrp_C"/>
</dbReference>
<dbReference type="InterPro" id="IPR019888">
    <property type="entry name" value="Tscrpt_reg_AsnC-like"/>
</dbReference>
<proteinExistence type="predicted"/>
<evidence type="ECO:0000256" key="2">
    <source>
        <dbReference type="ARBA" id="ARBA00023125"/>
    </source>
</evidence>
<dbReference type="SUPFAM" id="SSF46785">
    <property type="entry name" value="Winged helix' DNA-binding domain"/>
    <property type="match status" value="1"/>
</dbReference>
<dbReference type="PRINTS" id="PR00033">
    <property type="entry name" value="HTHASNC"/>
</dbReference>
<dbReference type="InterPro" id="IPR011008">
    <property type="entry name" value="Dimeric_a/b-barrel"/>
</dbReference>
<dbReference type="CDD" id="cd00090">
    <property type="entry name" value="HTH_ARSR"/>
    <property type="match status" value="1"/>
</dbReference>
<evidence type="ECO:0000256" key="1">
    <source>
        <dbReference type="ARBA" id="ARBA00023015"/>
    </source>
</evidence>
<dbReference type="SMART" id="SM00344">
    <property type="entry name" value="HTH_ASNC"/>
    <property type="match status" value="1"/>
</dbReference>
<gene>
    <name evidence="5" type="ORF">JZO67_004080</name>
</gene>
<dbReference type="PROSITE" id="PS50956">
    <property type="entry name" value="HTH_ASNC_2"/>
    <property type="match status" value="1"/>
</dbReference>
<keyword evidence="6" id="KW-1185">Reference proteome</keyword>
<protein>
    <recommendedName>
        <fullName evidence="4">HTH asnC-type domain-containing protein</fullName>
    </recommendedName>
</protein>
<dbReference type="Pfam" id="PF13412">
    <property type="entry name" value="HTH_24"/>
    <property type="match status" value="1"/>
</dbReference>
<dbReference type="Gene3D" id="1.10.10.10">
    <property type="entry name" value="Winged helix-like DNA-binding domain superfamily/Winged helix DNA-binding domain"/>
    <property type="match status" value="1"/>
</dbReference>